<dbReference type="InterPro" id="IPR050742">
    <property type="entry name" value="Helicase_Restrict-Modif_Enz"/>
</dbReference>
<dbReference type="Proteomes" id="UP000315938">
    <property type="component" value="Unassembled WGS sequence"/>
</dbReference>
<dbReference type="Gene3D" id="3.30.870.10">
    <property type="entry name" value="Endonuclease Chain A"/>
    <property type="match status" value="1"/>
</dbReference>
<dbReference type="GO" id="GO:0003677">
    <property type="term" value="F:DNA binding"/>
    <property type="evidence" value="ECO:0007669"/>
    <property type="project" value="InterPro"/>
</dbReference>
<dbReference type="SUPFAM" id="SSF56024">
    <property type="entry name" value="Phospholipase D/nuclease"/>
    <property type="match status" value="1"/>
</dbReference>
<organism evidence="3 4">
    <name type="scientific">Acholeplasma laidlawii</name>
    <dbReference type="NCBI Taxonomy" id="2148"/>
    <lineage>
        <taxon>Bacteria</taxon>
        <taxon>Bacillati</taxon>
        <taxon>Mycoplasmatota</taxon>
        <taxon>Mollicutes</taxon>
        <taxon>Acholeplasmatales</taxon>
        <taxon>Acholeplasmataceae</taxon>
        <taxon>Acholeplasma</taxon>
    </lineage>
</organism>
<dbReference type="EMBL" id="VKID01000001">
    <property type="protein sequence ID" value="TRX99488.1"/>
    <property type="molecule type" value="Genomic_DNA"/>
</dbReference>
<dbReference type="CDD" id="cd18032">
    <property type="entry name" value="DEXHc_RE_I_III_res"/>
    <property type="match status" value="1"/>
</dbReference>
<dbReference type="InterPro" id="IPR025202">
    <property type="entry name" value="PLD-like_dom"/>
</dbReference>
<gene>
    <name evidence="3" type="ORF">FNV44_00165</name>
</gene>
<dbReference type="Pfam" id="PF00271">
    <property type="entry name" value="Helicase_C"/>
    <property type="match status" value="1"/>
</dbReference>
<dbReference type="PANTHER" id="PTHR47396:SF1">
    <property type="entry name" value="ATP-DEPENDENT HELICASE IRC3-RELATED"/>
    <property type="match status" value="1"/>
</dbReference>
<name>A0A553IH15_ACHLA</name>
<dbReference type="InterPro" id="IPR021835">
    <property type="entry name" value="DUF3427"/>
</dbReference>
<dbReference type="PROSITE" id="PS51194">
    <property type="entry name" value="HELICASE_CTER"/>
    <property type="match status" value="1"/>
</dbReference>
<proteinExistence type="predicted"/>
<dbReference type="InterPro" id="IPR014001">
    <property type="entry name" value="Helicase_ATP-bd"/>
</dbReference>
<dbReference type="Gene3D" id="3.40.50.300">
    <property type="entry name" value="P-loop containing nucleotide triphosphate hydrolases"/>
    <property type="match status" value="2"/>
</dbReference>
<dbReference type="InterPro" id="IPR058403">
    <property type="entry name" value="DUF8090"/>
</dbReference>
<dbReference type="Pfam" id="PF04851">
    <property type="entry name" value="ResIII"/>
    <property type="match status" value="1"/>
</dbReference>
<dbReference type="InterPro" id="IPR006935">
    <property type="entry name" value="Helicase/UvrB_N"/>
</dbReference>
<dbReference type="SUPFAM" id="SSF52540">
    <property type="entry name" value="P-loop containing nucleoside triphosphate hydrolases"/>
    <property type="match status" value="1"/>
</dbReference>
<dbReference type="Pfam" id="PF26350">
    <property type="entry name" value="DUF8090"/>
    <property type="match status" value="1"/>
</dbReference>
<feature type="domain" description="Helicase ATP-binding" evidence="1">
    <location>
        <begin position="249"/>
        <end position="399"/>
    </location>
</feature>
<evidence type="ECO:0000313" key="3">
    <source>
        <dbReference type="EMBL" id="TRX99488.1"/>
    </source>
</evidence>
<sequence length="986" mass="113985">MKINQQPVELLTNNLKSSFYHYLKDALKRCQSFSFSVAFISDSGLQLIIDDLIDAGKRGVKGKLITTNYEFGTTPRALEMIGDQNYIEAKLYDALTSIRKFHTKAYIFDMGNHFEIVVGSSNMTQYALKNNHEWNLKYVAKNDDKTKENIIDNFDELFNDPKSLQLTPKVIKEYKTLYESKRMVDEGKKAMLDFFFEFIKRNPDHEIVDAMQGFNIDENNELKDFIEQVDVNEIKPNEMQEMALEGLNNIRNSGGNKALIIAATGTGKTYLSAFDVFQLRPKKVLFVVHRGKILRDALRTFKTIMPEVSMGEFVGSKKDLESDYLFASVQTISKIDNLNLFDPSYFDYIIIDEAHRSAADSYQRITSYFTPKFLLGMTATPERTDSRNIYELYDNQIAVEIRLRQALEKELVVPFHYFGIEDATTDIQNINLNTEIDKLAEKLNIKARVELIIENIKKYKHSGDKTKALGYCVNIAHAEYMANAFNERGLVSIALTGGTAELDREDTIRRLEDPNDPLSYIFTVEIFNEGIDIPSVNLILMLRPTNSSIIFTQQLGRGLRKYKDKEYLTVLDFIANHNKNFLLPIALIGDKAYDKDDLIVSTANDFFDIPGDTFISLNKVSKERILAQLEATDFNEITYLKEAYLDKKKNLGRVPRLTDFAFDEFDPIRFIKKKKSYISFVASQEKGILEDSSLHDSFIKLIGYLDSMLPIKRPYEYAILRELTHYKALEMNELFSKMKKYIDNPNLDSFNHSVKNLLLEFGSVTDKKNNIKVIEKSNSQIRVSDDFSNIFENVRYTDIINNTISYGLARYHHEFDRKVAPYPFVDLYHEYSKTEIYTLSLFDKNVSGLLMSGLIRIEKEYYLTVNLVKGDVHDSINYDDYFIDQNTFHWQSPGSTRTTNETGKNLVNHKELGFNLHLFVRKSATEATKGKGYSRDFTYLGKVFVEEYVGEAPISFKLKFEHRVPNDIYQRLTYDYTKEKENEKTN</sequence>
<dbReference type="SMART" id="SM00490">
    <property type="entry name" value="HELICc"/>
    <property type="match status" value="1"/>
</dbReference>
<accession>A0A553IH15</accession>
<dbReference type="InterPro" id="IPR027417">
    <property type="entry name" value="P-loop_NTPase"/>
</dbReference>
<dbReference type="PROSITE" id="PS51192">
    <property type="entry name" value="HELICASE_ATP_BIND_1"/>
    <property type="match status" value="1"/>
</dbReference>
<dbReference type="InterPro" id="IPR001650">
    <property type="entry name" value="Helicase_C-like"/>
</dbReference>
<dbReference type="GeneID" id="41339230"/>
<dbReference type="OMA" id="PNKMQKE"/>
<dbReference type="Pfam" id="PF13091">
    <property type="entry name" value="PLDc_2"/>
    <property type="match status" value="1"/>
</dbReference>
<reference evidence="3 4" key="1">
    <citation type="submission" date="2019-07" db="EMBL/GenBank/DDBJ databases">
        <title>Genome sequence of Acholeplasma laidlawii strain with increased resistance to erythromycin.</title>
        <authorList>
            <person name="Medvedeva E.S."/>
            <person name="Baranova N.B."/>
            <person name="Siniagina M.N."/>
            <person name="Mouzykantov A."/>
            <person name="Chernova O.A."/>
            <person name="Chernov V.M."/>
        </authorList>
    </citation>
    <scope>NUCLEOTIDE SEQUENCE [LARGE SCALE GENOMIC DNA]</scope>
    <source>
        <strain evidence="3 4">PG8REry</strain>
    </source>
</reference>
<dbReference type="RefSeq" id="WP_012243028.1">
    <property type="nucleotide sequence ID" value="NZ_JACAOE010000001.1"/>
</dbReference>
<dbReference type="GO" id="GO:0016787">
    <property type="term" value="F:hydrolase activity"/>
    <property type="evidence" value="ECO:0007669"/>
    <property type="project" value="InterPro"/>
</dbReference>
<dbReference type="CDD" id="cd09204">
    <property type="entry name" value="PLDc_N_DEXD_b2"/>
    <property type="match status" value="1"/>
</dbReference>
<dbReference type="GO" id="GO:0005524">
    <property type="term" value="F:ATP binding"/>
    <property type="evidence" value="ECO:0007669"/>
    <property type="project" value="InterPro"/>
</dbReference>
<dbReference type="CDD" id="cd18799">
    <property type="entry name" value="SF2_C_EcoAI-like"/>
    <property type="match status" value="1"/>
</dbReference>
<protein>
    <submittedName>
        <fullName evidence="3">DUF3427 domain-containing protein</fullName>
    </submittedName>
</protein>
<feature type="domain" description="Helicase C-terminal" evidence="2">
    <location>
        <begin position="448"/>
        <end position="606"/>
    </location>
</feature>
<dbReference type="PANTHER" id="PTHR47396">
    <property type="entry name" value="TYPE I RESTRICTION ENZYME ECOKI R PROTEIN"/>
    <property type="match status" value="1"/>
</dbReference>
<evidence type="ECO:0000259" key="2">
    <source>
        <dbReference type="PROSITE" id="PS51194"/>
    </source>
</evidence>
<dbReference type="AlphaFoldDB" id="A0A553IH15"/>
<comment type="caution">
    <text evidence="3">The sequence shown here is derived from an EMBL/GenBank/DDBJ whole genome shotgun (WGS) entry which is preliminary data.</text>
</comment>
<evidence type="ECO:0000259" key="1">
    <source>
        <dbReference type="PROSITE" id="PS51192"/>
    </source>
</evidence>
<dbReference type="SMART" id="SM00487">
    <property type="entry name" value="DEXDc"/>
    <property type="match status" value="1"/>
</dbReference>
<dbReference type="Pfam" id="PF11907">
    <property type="entry name" value="DUF3427"/>
    <property type="match status" value="1"/>
</dbReference>
<evidence type="ECO:0000313" key="4">
    <source>
        <dbReference type="Proteomes" id="UP000315938"/>
    </source>
</evidence>
<dbReference type="GO" id="GO:0005829">
    <property type="term" value="C:cytosol"/>
    <property type="evidence" value="ECO:0007669"/>
    <property type="project" value="TreeGrafter"/>
</dbReference>